<keyword evidence="2" id="KW-1185">Reference proteome</keyword>
<sequence length="219" mass="25563">MDDRLWSMVVLTLGLKEDESRTVRATRSSKTGRGVILRAGSNITIELWDIIVICKTFSEAFKRNSINNGLICIKSEELVKKLKEQQKRMTDESRGGKSVEFKGWTFESEETRAESLSSRSLRLFTWINILLEISWKWVESMDRLEGKRQKDKADAKRKQSVYEMTTRSAKCYLESYCKDPNREFVDLVPLEIEDSPSEVIIRLPIMPYGDSFRRRYGDR</sequence>
<dbReference type="AlphaFoldDB" id="A0AAV0B7U2"/>
<reference evidence="1" key="1">
    <citation type="submission" date="2022-06" db="EMBL/GenBank/DDBJ databases">
        <authorList>
            <consortium name="SYNGENTA / RWTH Aachen University"/>
        </authorList>
    </citation>
    <scope>NUCLEOTIDE SEQUENCE</scope>
</reference>
<dbReference type="Proteomes" id="UP001153365">
    <property type="component" value="Unassembled WGS sequence"/>
</dbReference>
<evidence type="ECO:0000313" key="2">
    <source>
        <dbReference type="Proteomes" id="UP001153365"/>
    </source>
</evidence>
<protein>
    <submittedName>
        <fullName evidence="1">Uncharacterized protein</fullName>
    </submittedName>
</protein>
<dbReference type="EMBL" id="CALTRL010003641">
    <property type="protein sequence ID" value="CAH7681609.1"/>
    <property type="molecule type" value="Genomic_DNA"/>
</dbReference>
<accession>A0AAV0B7U2</accession>
<evidence type="ECO:0000313" key="1">
    <source>
        <dbReference type="EMBL" id="CAH7681609.1"/>
    </source>
</evidence>
<dbReference type="Gene3D" id="3.20.19.10">
    <property type="entry name" value="Aconitase, domain 4"/>
    <property type="match status" value="1"/>
</dbReference>
<dbReference type="InterPro" id="IPR015928">
    <property type="entry name" value="Aconitase/3IPM_dehydase_swvl"/>
</dbReference>
<comment type="caution">
    <text evidence="1">The sequence shown here is derived from an EMBL/GenBank/DDBJ whole genome shotgun (WGS) entry which is preliminary data.</text>
</comment>
<gene>
    <name evidence="1" type="ORF">PPACK8108_LOCUS14229</name>
</gene>
<organism evidence="1 2">
    <name type="scientific">Phakopsora pachyrhizi</name>
    <name type="common">Asian soybean rust disease fungus</name>
    <dbReference type="NCBI Taxonomy" id="170000"/>
    <lineage>
        <taxon>Eukaryota</taxon>
        <taxon>Fungi</taxon>
        <taxon>Dikarya</taxon>
        <taxon>Basidiomycota</taxon>
        <taxon>Pucciniomycotina</taxon>
        <taxon>Pucciniomycetes</taxon>
        <taxon>Pucciniales</taxon>
        <taxon>Phakopsoraceae</taxon>
        <taxon>Phakopsora</taxon>
    </lineage>
</organism>
<proteinExistence type="predicted"/>
<name>A0AAV0B7U2_PHAPC</name>